<evidence type="ECO:0000256" key="2">
    <source>
        <dbReference type="SAM" id="Phobius"/>
    </source>
</evidence>
<reference evidence="3 4" key="1">
    <citation type="submission" date="2022-04" db="EMBL/GenBank/DDBJ databases">
        <title>Human microbiome associated bacterial genomes.</title>
        <authorList>
            <person name="Sandstrom S."/>
            <person name="Salamzade R."/>
            <person name="Kalan L.R."/>
        </authorList>
    </citation>
    <scope>NUCLEOTIDE SEQUENCE [LARGE SCALE GENOMIC DNA]</scope>
    <source>
        <strain evidence="4">p3-SID1799</strain>
    </source>
</reference>
<keyword evidence="2" id="KW-0812">Transmembrane</keyword>
<evidence type="ECO:0000313" key="3">
    <source>
        <dbReference type="EMBL" id="MCT2042982.1"/>
    </source>
</evidence>
<dbReference type="Proteomes" id="UP001525379">
    <property type="component" value="Unassembled WGS sequence"/>
</dbReference>
<proteinExistence type="predicted"/>
<feature type="compositionally biased region" description="Polar residues" evidence="1">
    <location>
        <begin position="94"/>
        <end position="104"/>
    </location>
</feature>
<sequence>MALSEHEQRLLDEMERQLYANDADVVSTEPAAAPSISTRSLVIMCLAVAAGIAVILLGVALQQPIIGVIGFALMVLGVASVSAGKPKTGEERVSNQGSRSSGPANTGASASGRSTRGGFGGQSFMDQLDERWDRRRSGM</sequence>
<dbReference type="RefSeq" id="WP_159421598.1">
    <property type="nucleotide sequence ID" value="NZ_JAFDPW010000005.1"/>
</dbReference>
<keyword evidence="2" id="KW-0472">Membrane</keyword>
<keyword evidence="2" id="KW-1133">Transmembrane helix</keyword>
<keyword evidence="4" id="KW-1185">Reference proteome</keyword>
<name>A0ABT2HXD2_9MICO</name>
<gene>
    <name evidence="3" type="ORF">M3D15_06515</name>
</gene>
<accession>A0ABT2HXD2</accession>
<dbReference type="InterPro" id="IPR021401">
    <property type="entry name" value="DUF3040"/>
</dbReference>
<feature type="compositionally biased region" description="Basic and acidic residues" evidence="1">
    <location>
        <begin position="128"/>
        <end position="139"/>
    </location>
</feature>
<evidence type="ECO:0000256" key="1">
    <source>
        <dbReference type="SAM" id="MobiDB-lite"/>
    </source>
</evidence>
<evidence type="ECO:0000313" key="4">
    <source>
        <dbReference type="Proteomes" id="UP001525379"/>
    </source>
</evidence>
<feature type="region of interest" description="Disordered" evidence="1">
    <location>
        <begin position="85"/>
        <end position="139"/>
    </location>
</feature>
<feature type="transmembrane region" description="Helical" evidence="2">
    <location>
        <begin position="65"/>
        <end position="84"/>
    </location>
</feature>
<dbReference type="Pfam" id="PF11239">
    <property type="entry name" value="DUF3040"/>
    <property type="match status" value="1"/>
</dbReference>
<dbReference type="EMBL" id="JALXSQ010000022">
    <property type="protein sequence ID" value="MCT2042982.1"/>
    <property type="molecule type" value="Genomic_DNA"/>
</dbReference>
<organism evidence="3 4">
    <name type="scientific">Pseudoclavibacter albus</name>
    <dbReference type="NCBI Taxonomy" id="272241"/>
    <lineage>
        <taxon>Bacteria</taxon>
        <taxon>Bacillati</taxon>
        <taxon>Actinomycetota</taxon>
        <taxon>Actinomycetes</taxon>
        <taxon>Micrococcales</taxon>
        <taxon>Microbacteriaceae</taxon>
        <taxon>Pseudoclavibacter</taxon>
    </lineage>
</organism>
<protein>
    <submittedName>
        <fullName evidence="3">DUF3040 domain-containing protein</fullName>
    </submittedName>
</protein>
<feature type="transmembrane region" description="Helical" evidence="2">
    <location>
        <begin position="41"/>
        <end position="59"/>
    </location>
</feature>
<comment type="caution">
    <text evidence="3">The sequence shown here is derived from an EMBL/GenBank/DDBJ whole genome shotgun (WGS) entry which is preliminary data.</text>
</comment>